<evidence type="ECO:0000256" key="4">
    <source>
        <dbReference type="ARBA" id="ARBA00022827"/>
    </source>
</evidence>
<dbReference type="InterPro" id="IPR013786">
    <property type="entry name" value="AcylCoA_DH/ox_N"/>
</dbReference>
<dbReference type="GO" id="GO:0050660">
    <property type="term" value="F:flavin adenine dinucleotide binding"/>
    <property type="evidence" value="ECO:0007669"/>
    <property type="project" value="InterPro"/>
</dbReference>
<dbReference type="STRING" id="1317117.ATO7_13778"/>
<dbReference type="InterPro" id="IPR009100">
    <property type="entry name" value="AcylCoA_DH/oxidase_NM_dom_sf"/>
</dbReference>
<gene>
    <name evidence="10" type="ORF">ATO7_13778</name>
</gene>
<evidence type="ECO:0000259" key="7">
    <source>
        <dbReference type="Pfam" id="PF00441"/>
    </source>
</evidence>
<dbReference type="Pfam" id="PF02770">
    <property type="entry name" value="Acyl-CoA_dh_M"/>
    <property type="match status" value="1"/>
</dbReference>
<dbReference type="SUPFAM" id="SSF47203">
    <property type="entry name" value="Acyl-CoA dehydrogenase C-terminal domain-like"/>
    <property type="match status" value="1"/>
</dbReference>
<dbReference type="Gene3D" id="2.40.110.10">
    <property type="entry name" value="Butyryl-CoA Dehydrogenase, subunit A, domain 2"/>
    <property type="match status" value="1"/>
</dbReference>
<dbReference type="PANTHER" id="PTHR43292">
    <property type="entry name" value="ACYL-COA DEHYDROGENASE"/>
    <property type="match status" value="1"/>
</dbReference>
<feature type="domain" description="Acyl-CoA dehydrogenase/oxidase N-terminal" evidence="9">
    <location>
        <begin position="6"/>
        <end position="114"/>
    </location>
</feature>
<evidence type="ECO:0000256" key="2">
    <source>
        <dbReference type="ARBA" id="ARBA00009347"/>
    </source>
</evidence>
<keyword evidence="4 6" id="KW-0274">FAD</keyword>
<dbReference type="PANTHER" id="PTHR43292:SF3">
    <property type="entry name" value="ACYL-COA DEHYDROGENASE FADE29"/>
    <property type="match status" value="1"/>
</dbReference>
<organism evidence="10 11">
    <name type="scientific">Oceanococcus atlanticus</name>
    <dbReference type="NCBI Taxonomy" id="1317117"/>
    <lineage>
        <taxon>Bacteria</taxon>
        <taxon>Pseudomonadati</taxon>
        <taxon>Pseudomonadota</taxon>
        <taxon>Gammaproteobacteria</taxon>
        <taxon>Chromatiales</taxon>
        <taxon>Oceanococcaceae</taxon>
        <taxon>Oceanococcus</taxon>
    </lineage>
</organism>
<proteinExistence type="inferred from homology"/>
<evidence type="ECO:0000259" key="8">
    <source>
        <dbReference type="Pfam" id="PF02770"/>
    </source>
</evidence>
<dbReference type="RefSeq" id="WP_083562668.1">
    <property type="nucleotide sequence ID" value="NZ_AQQV01000003.1"/>
</dbReference>
<evidence type="ECO:0000256" key="6">
    <source>
        <dbReference type="RuleBase" id="RU362125"/>
    </source>
</evidence>
<keyword evidence="3 6" id="KW-0285">Flavoprotein</keyword>
<dbReference type="InterPro" id="IPR036250">
    <property type="entry name" value="AcylCo_DH-like_C"/>
</dbReference>
<dbReference type="InterPro" id="IPR052161">
    <property type="entry name" value="Mycobact_Acyl-CoA_DH"/>
</dbReference>
<dbReference type="Gene3D" id="1.10.540.10">
    <property type="entry name" value="Acyl-CoA dehydrogenase/oxidase, N-terminal domain"/>
    <property type="match status" value="1"/>
</dbReference>
<protein>
    <submittedName>
        <fullName evidence="10">Acyl-CoA dehydrogenase</fullName>
    </submittedName>
</protein>
<dbReference type="InterPro" id="IPR009075">
    <property type="entry name" value="AcylCo_DH/oxidase_C"/>
</dbReference>
<dbReference type="Proteomes" id="UP000192342">
    <property type="component" value="Unassembled WGS sequence"/>
</dbReference>
<dbReference type="Pfam" id="PF02771">
    <property type="entry name" value="Acyl-CoA_dh_N"/>
    <property type="match status" value="1"/>
</dbReference>
<keyword evidence="5 6" id="KW-0560">Oxidoreductase</keyword>
<comment type="caution">
    <text evidence="10">The sequence shown here is derived from an EMBL/GenBank/DDBJ whole genome shotgun (WGS) entry which is preliminary data.</text>
</comment>
<dbReference type="Pfam" id="PF00441">
    <property type="entry name" value="Acyl-CoA_dh_1"/>
    <property type="match status" value="1"/>
</dbReference>
<evidence type="ECO:0000256" key="3">
    <source>
        <dbReference type="ARBA" id="ARBA00022630"/>
    </source>
</evidence>
<evidence type="ECO:0000256" key="5">
    <source>
        <dbReference type="ARBA" id="ARBA00023002"/>
    </source>
</evidence>
<feature type="domain" description="Acyl-CoA dehydrogenase/oxidase C-terminal" evidence="7">
    <location>
        <begin position="226"/>
        <end position="377"/>
    </location>
</feature>
<comment type="similarity">
    <text evidence="2 6">Belongs to the acyl-CoA dehydrogenase family.</text>
</comment>
<dbReference type="SUPFAM" id="SSF56645">
    <property type="entry name" value="Acyl-CoA dehydrogenase NM domain-like"/>
    <property type="match status" value="1"/>
</dbReference>
<name>A0A1Y1SCN1_9GAMM</name>
<dbReference type="GO" id="GO:0016627">
    <property type="term" value="F:oxidoreductase activity, acting on the CH-CH group of donors"/>
    <property type="evidence" value="ECO:0007669"/>
    <property type="project" value="InterPro"/>
</dbReference>
<dbReference type="Gene3D" id="1.20.140.10">
    <property type="entry name" value="Butyryl-CoA Dehydrogenase, subunit A, domain 3"/>
    <property type="match status" value="1"/>
</dbReference>
<keyword evidence="11" id="KW-1185">Reference proteome</keyword>
<dbReference type="InterPro" id="IPR006091">
    <property type="entry name" value="Acyl-CoA_Oxase/DH_mid-dom"/>
</dbReference>
<dbReference type="GO" id="GO:0005886">
    <property type="term" value="C:plasma membrane"/>
    <property type="evidence" value="ECO:0007669"/>
    <property type="project" value="TreeGrafter"/>
</dbReference>
<reference evidence="10 11" key="1">
    <citation type="submission" date="2013-04" db="EMBL/GenBank/DDBJ databases">
        <title>Oceanococcus atlanticus 22II-S10r2 Genome Sequencing.</title>
        <authorList>
            <person name="Lai Q."/>
            <person name="Li G."/>
            <person name="Shao Z."/>
        </authorList>
    </citation>
    <scope>NUCLEOTIDE SEQUENCE [LARGE SCALE GENOMIC DNA]</scope>
    <source>
        <strain evidence="10 11">22II-S10r2</strain>
    </source>
</reference>
<dbReference type="InterPro" id="IPR046373">
    <property type="entry name" value="Acyl-CoA_Oxase/DH_mid-dom_sf"/>
</dbReference>
<feature type="domain" description="Acyl-CoA oxidase/dehydrogenase middle" evidence="8">
    <location>
        <begin position="120"/>
        <end position="214"/>
    </location>
</feature>
<dbReference type="EMBL" id="AQQV01000003">
    <property type="protein sequence ID" value="ORE86371.1"/>
    <property type="molecule type" value="Genomic_DNA"/>
</dbReference>
<evidence type="ECO:0000313" key="10">
    <source>
        <dbReference type="EMBL" id="ORE86371.1"/>
    </source>
</evidence>
<dbReference type="FunFam" id="2.40.110.10:FF:000011">
    <property type="entry name" value="Acyl-CoA dehydrogenase FadE34"/>
    <property type="match status" value="1"/>
</dbReference>
<evidence type="ECO:0000256" key="1">
    <source>
        <dbReference type="ARBA" id="ARBA00001974"/>
    </source>
</evidence>
<comment type="cofactor">
    <cofactor evidence="1 6">
        <name>FAD</name>
        <dbReference type="ChEBI" id="CHEBI:57692"/>
    </cofactor>
</comment>
<sequence>MNLEFSAEEKAFQQEVREWLRANKPDFPPSLTHSREQTLAWEQTLASKGWLATGWPKQYGGTGWTATQRYIWDTECALANVPGVNPFGVSMCGPVIMAFGNDEQKAEHLPHIVNATRLWCQGYSEPGSGSDLASLKTRAERDGDDYIVNGQKIWTTSAHIADWIFCLVRTDASGRKQEGISFLLIDMKTPGIEVREIRSIDGAHHLNEVFFKDVRVPAKNLVGEEGKGWTIAKFLLGHERTTIAGVPLCQAQIEELKVLRDADPNLRNDPKIDEDIAALEVDLLALEYTNLRALERAESGKPPGPESSGLKIKGTELQQALAEYKVEMGAYASLPWQAEAIGEAAYAQATAAYNIGRASTIYGGTNEIQKNVLAKFALGL</sequence>
<accession>A0A1Y1SCN1</accession>
<dbReference type="AlphaFoldDB" id="A0A1Y1SCN1"/>
<dbReference type="OrthoDB" id="9802447at2"/>
<evidence type="ECO:0000313" key="11">
    <source>
        <dbReference type="Proteomes" id="UP000192342"/>
    </source>
</evidence>
<evidence type="ECO:0000259" key="9">
    <source>
        <dbReference type="Pfam" id="PF02771"/>
    </source>
</evidence>
<dbReference type="InterPro" id="IPR037069">
    <property type="entry name" value="AcylCoA_DH/ox_N_sf"/>
</dbReference>